<dbReference type="GO" id="GO:0016757">
    <property type="term" value="F:glycosyltransferase activity"/>
    <property type="evidence" value="ECO:0007669"/>
    <property type="project" value="UniProtKB-KW"/>
</dbReference>
<name>A0A0E2HDY7_9FIRM</name>
<proteinExistence type="predicted"/>
<dbReference type="InterPro" id="IPR028098">
    <property type="entry name" value="Glyco_trans_4-like_N"/>
</dbReference>
<organism evidence="5 6">
    <name type="scientific">[Clostridium] clostridioforme 90A8</name>
    <dbReference type="NCBI Taxonomy" id="999408"/>
    <lineage>
        <taxon>Bacteria</taxon>
        <taxon>Bacillati</taxon>
        <taxon>Bacillota</taxon>
        <taxon>Clostridia</taxon>
        <taxon>Lachnospirales</taxon>
        <taxon>Lachnospiraceae</taxon>
        <taxon>Enterocloster</taxon>
    </lineage>
</organism>
<reference evidence="5 6" key="1">
    <citation type="submission" date="2013-01" db="EMBL/GenBank/DDBJ databases">
        <title>The Genome Sequence of Clostridium clostridioforme 90A8.</title>
        <authorList>
            <consortium name="The Broad Institute Genome Sequencing Platform"/>
            <person name="Earl A."/>
            <person name="Ward D."/>
            <person name="Feldgarden M."/>
            <person name="Gevers D."/>
            <person name="Courvalin P."/>
            <person name="Lambert T."/>
            <person name="Walker B."/>
            <person name="Young S.K."/>
            <person name="Zeng Q."/>
            <person name="Gargeya S."/>
            <person name="Fitzgerald M."/>
            <person name="Haas B."/>
            <person name="Abouelleil A."/>
            <person name="Alvarado L."/>
            <person name="Arachchi H.M."/>
            <person name="Berlin A.M."/>
            <person name="Chapman S.B."/>
            <person name="Dewar J."/>
            <person name="Goldberg J."/>
            <person name="Griggs A."/>
            <person name="Gujja S."/>
            <person name="Hansen M."/>
            <person name="Howarth C."/>
            <person name="Imamovic A."/>
            <person name="Larimer J."/>
            <person name="McCowan C."/>
            <person name="Murphy C."/>
            <person name="Neiman D."/>
            <person name="Pearson M."/>
            <person name="Priest M."/>
            <person name="Roberts A."/>
            <person name="Saif S."/>
            <person name="Shea T."/>
            <person name="Sisk P."/>
            <person name="Sykes S."/>
            <person name="Wortman J."/>
            <person name="Nusbaum C."/>
            <person name="Birren B."/>
        </authorList>
    </citation>
    <scope>NUCLEOTIDE SEQUENCE [LARGE SCALE GENOMIC DNA]</scope>
    <source>
        <strain evidence="5 6">90A8</strain>
    </source>
</reference>
<evidence type="ECO:0000256" key="1">
    <source>
        <dbReference type="ARBA" id="ARBA00022676"/>
    </source>
</evidence>
<evidence type="ECO:0000313" key="5">
    <source>
        <dbReference type="EMBL" id="ENZ18697.1"/>
    </source>
</evidence>
<dbReference type="GeneID" id="57964610"/>
<dbReference type="EMBL" id="AGYR01000007">
    <property type="protein sequence ID" value="ENZ18697.1"/>
    <property type="molecule type" value="Genomic_DNA"/>
</dbReference>
<evidence type="ECO:0000259" key="3">
    <source>
        <dbReference type="Pfam" id="PF00534"/>
    </source>
</evidence>
<dbReference type="CDD" id="cd03801">
    <property type="entry name" value="GT4_PimA-like"/>
    <property type="match status" value="1"/>
</dbReference>
<feature type="domain" description="Glycosyl transferase family 1" evidence="3">
    <location>
        <begin position="201"/>
        <end position="370"/>
    </location>
</feature>
<dbReference type="PANTHER" id="PTHR12526">
    <property type="entry name" value="GLYCOSYLTRANSFERASE"/>
    <property type="match status" value="1"/>
</dbReference>
<dbReference type="HOGENOM" id="CLU_009583_6_2_9"/>
<dbReference type="PANTHER" id="PTHR12526:SF510">
    <property type="entry name" value="D-INOSITOL 3-PHOSPHATE GLYCOSYLTRANSFERASE"/>
    <property type="match status" value="1"/>
</dbReference>
<keyword evidence="1" id="KW-0328">Glycosyltransferase</keyword>
<gene>
    <name evidence="5" type="ORF">HMPREF1090_01014</name>
</gene>
<dbReference type="AlphaFoldDB" id="A0A0E2HDY7"/>
<evidence type="ECO:0000313" key="6">
    <source>
        <dbReference type="Proteomes" id="UP000013085"/>
    </source>
</evidence>
<feature type="domain" description="Glycosyltransferase subfamily 4-like N-terminal" evidence="4">
    <location>
        <begin position="31"/>
        <end position="176"/>
    </location>
</feature>
<dbReference type="Pfam" id="PF00534">
    <property type="entry name" value="Glycos_transf_1"/>
    <property type="match status" value="1"/>
</dbReference>
<dbReference type="RefSeq" id="WP_002583993.1">
    <property type="nucleotide sequence ID" value="NZ_KB850998.1"/>
</dbReference>
<protein>
    <recommendedName>
        <fullName evidence="7">Glycosyltransferase</fullName>
    </recommendedName>
</protein>
<evidence type="ECO:0000259" key="4">
    <source>
        <dbReference type="Pfam" id="PF13439"/>
    </source>
</evidence>
<dbReference type="InterPro" id="IPR001296">
    <property type="entry name" value="Glyco_trans_1"/>
</dbReference>
<dbReference type="SUPFAM" id="SSF53756">
    <property type="entry name" value="UDP-Glycosyltransferase/glycogen phosphorylase"/>
    <property type="match status" value="1"/>
</dbReference>
<sequence>MVKEQVMQRGMPMNDSKKRVVLVGPVYPYKGGISHYTSLMCRALSENYLVEMVSYRLQYPRFLFRKEQKDYSNDSFKIKRTKYWINTMAPWNWIECSKKIKQLKPDLIIIQWWHPYFTPCYLALACLLKRCRILFVCHNVLPHEHFPGDRFLTRMVLSRGNGFIVQSKKDAADLLQMIPEALYHQTVHPTYNAFKFSNITREESRKRLGIDSGYKVLLFFGFIREYKGLKHLIRALPAVVESCEQVKLLIVGDFGSDRESYLKLIDENSMANYIRICDGYIPDREVEPYFSACDLVILPYESATQSGIVQIAFGFEKPVVVTNVGGLPDVVQDGKTGYVVEAGNHTELAEAIIRYFKEGRAEEFTENVRKDAYRFSWDRMVEVVDKLDKMIDGGTGGCVY</sequence>
<keyword evidence="2" id="KW-0808">Transferase</keyword>
<evidence type="ECO:0000256" key="2">
    <source>
        <dbReference type="ARBA" id="ARBA00022679"/>
    </source>
</evidence>
<dbReference type="Proteomes" id="UP000013085">
    <property type="component" value="Unassembled WGS sequence"/>
</dbReference>
<dbReference type="PATRIC" id="fig|999408.3.peg.1083"/>
<dbReference type="Pfam" id="PF13439">
    <property type="entry name" value="Glyco_transf_4"/>
    <property type="match status" value="1"/>
</dbReference>
<accession>A0A0E2HDY7</accession>
<comment type="caution">
    <text evidence="5">The sequence shown here is derived from an EMBL/GenBank/DDBJ whole genome shotgun (WGS) entry which is preliminary data.</text>
</comment>
<dbReference type="Gene3D" id="3.40.50.2000">
    <property type="entry name" value="Glycogen Phosphorylase B"/>
    <property type="match status" value="2"/>
</dbReference>
<evidence type="ECO:0008006" key="7">
    <source>
        <dbReference type="Google" id="ProtNLM"/>
    </source>
</evidence>